<dbReference type="InterPro" id="IPR018842">
    <property type="entry name" value="YkuI_C"/>
</dbReference>
<dbReference type="Gene3D" id="3.20.20.450">
    <property type="entry name" value="EAL domain"/>
    <property type="match status" value="1"/>
</dbReference>
<feature type="domain" description="EAL" evidence="1">
    <location>
        <begin position="1"/>
        <end position="249"/>
    </location>
</feature>
<dbReference type="EMBL" id="BSKO01000001">
    <property type="protein sequence ID" value="GLO66916.1"/>
    <property type="molecule type" value="Genomic_DNA"/>
</dbReference>
<dbReference type="SUPFAM" id="SSF103190">
    <property type="entry name" value="Sensory domain-like"/>
    <property type="match status" value="1"/>
</dbReference>
<keyword evidence="3" id="KW-1185">Reference proteome</keyword>
<dbReference type="PANTHER" id="PTHR33121">
    <property type="entry name" value="CYCLIC DI-GMP PHOSPHODIESTERASE PDEF"/>
    <property type="match status" value="1"/>
</dbReference>
<dbReference type="CDD" id="cd01948">
    <property type="entry name" value="EAL"/>
    <property type="match status" value="1"/>
</dbReference>
<sequence>MDPLDVMLDMDQLLPYYKAIVSADTQMIIGYEVIAYFQNKHGKLQRMDWFFDDVSIPDEFRIEVNTYLQRKAIENKLEKQDKSFLSFYYDADLLVRNNGEALLAILEEYQSKGLKLNEIILEVKDTAFPKDMDQLSNLIKYLKTLGVKVSIQLENPNGILDQLATLHPNVLKVDTSFLKDDLLPHLYKDVYHAISMLSRKIGASLLFKGINNYNQFNYAWRSGGQYYQGRYLIHPQNDFVEVDSCKSVIQVSFKQFVTYERKKGKAQLELLEKIHATFTSILTQSTLTDNYDEFILNVGKACKEFAFRVYICNEEGIQLSSNAEKDQEDTWKLVKEGLNKNWSWRPYFFENVMRMNLEKKGLLSDLYTDIDKSELIRTYSYPLTDGRYIFLDIPYRYLFEQEGLL</sequence>
<dbReference type="InterPro" id="IPR035919">
    <property type="entry name" value="EAL_sf"/>
</dbReference>
<dbReference type="SMART" id="SM00052">
    <property type="entry name" value="EAL"/>
    <property type="match status" value="1"/>
</dbReference>
<dbReference type="PROSITE" id="PS50883">
    <property type="entry name" value="EAL"/>
    <property type="match status" value="1"/>
</dbReference>
<gene>
    <name evidence="2" type="primary">ykuI</name>
    <name evidence="2" type="ORF">MACH08_27000</name>
</gene>
<reference evidence="2 3" key="1">
    <citation type="submission" date="2023-02" db="EMBL/GenBank/DDBJ databases">
        <title>Oceanobacillus kimchii IFOP_LL358 isolated form Alexandrium catenella lab strain.</title>
        <authorList>
            <person name="Gajardo G."/>
            <person name="Ueki S."/>
            <person name="Maruyama F."/>
        </authorList>
    </citation>
    <scope>NUCLEOTIDE SEQUENCE [LARGE SCALE GENOMIC DNA]</scope>
    <source>
        <strain evidence="2 3">IFOP_LL358</strain>
    </source>
</reference>
<evidence type="ECO:0000259" key="1">
    <source>
        <dbReference type="PROSITE" id="PS50883"/>
    </source>
</evidence>
<protein>
    <submittedName>
        <fullName evidence="2">EAL-domain containing protein YkuI</fullName>
    </submittedName>
</protein>
<dbReference type="PANTHER" id="PTHR33121:SF82">
    <property type="entry name" value="SIGNAL TRANSDUCTION PROTEIN CONTAINING A EAL DOMAIN"/>
    <property type="match status" value="1"/>
</dbReference>
<organism evidence="2 3">
    <name type="scientific">Oceanobacillus kimchii</name>
    <dbReference type="NCBI Taxonomy" id="746691"/>
    <lineage>
        <taxon>Bacteria</taxon>
        <taxon>Bacillati</taxon>
        <taxon>Bacillota</taxon>
        <taxon>Bacilli</taxon>
        <taxon>Bacillales</taxon>
        <taxon>Bacillaceae</taxon>
        <taxon>Oceanobacillus</taxon>
    </lineage>
</organism>
<dbReference type="InterPro" id="IPR050706">
    <property type="entry name" value="Cyclic-di-GMP_PDE-like"/>
</dbReference>
<name>A0ABQ5TKS2_9BACI</name>
<dbReference type="RefSeq" id="WP_215064798.1">
    <property type="nucleotide sequence ID" value="NZ_BSKO01000001.1"/>
</dbReference>
<proteinExistence type="predicted"/>
<accession>A0ABQ5TKS2</accession>
<comment type="caution">
    <text evidence="2">The sequence shown here is derived from an EMBL/GenBank/DDBJ whole genome shotgun (WGS) entry which is preliminary data.</text>
</comment>
<dbReference type="Gene3D" id="3.30.450.20">
    <property type="entry name" value="PAS domain"/>
    <property type="match status" value="1"/>
</dbReference>
<dbReference type="InterPro" id="IPR029151">
    <property type="entry name" value="Sensor-like_sf"/>
</dbReference>
<dbReference type="InterPro" id="IPR001633">
    <property type="entry name" value="EAL_dom"/>
</dbReference>
<evidence type="ECO:0000313" key="3">
    <source>
        <dbReference type="Proteomes" id="UP001275436"/>
    </source>
</evidence>
<dbReference type="Pfam" id="PF10388">
    <property type="entry name" value="YkuI_C"/>
    <property type="match status" value="1"/>
</dbReference>
<dbReference type="Proteomes" id="UP001275436">
    <property type="component" value="Unassembled WGS sequence"/>
</dbReference>
<dbReference type="Pfam" id="PF00563">
    <property type="entry name" value="EAL"/>
    <property type="match status" value="1"/>
</dbReference>
<evidence type="ECO:0000313" key="2">
    <source>
        <dbReference type="EMBL" id="GLO66916.1"/>
    </source>
</evidence>
<dbReference type="SUPFAM" id="SSF141868">
    <property type="entry name" value="EAL domain-like"/>
    <property type="match status" value="1"/>
</dbReference>